<dbReference type="GO" id="GO:0005085">
    <property type="term" value="F:guanyl-nucleotide exchange factor activity"/>
    <property type="evidence" value="ECO:0007669"/>
    <property type="project" value="TreeGrafter"/>
</dbReference>
<dbReference type="Proteomes" id="UP000046392">
    <property type="component" value="Unplaced"/>
</dbReference>
<keyword evidence="5" id="KW-1185">Reference proteome</keyword>
<dbReference type="WBParaSite" id="SPAL_0000635800.1">
    <property type="protein sequence ID" value="SPAL_0000635800.1"/>
    <property type="gene ID" value="SPAL_0000635800"/>
</dbReference>
<dbReference type="PRINTS" id="PR00633">
    <property type="entry name" value="RCCNDNSATION"/>
</dbReference>
<evidence type="ECO:0000313" key="6">
    <source>
        <dbReference type="WBParaSite" id="SPAL_0000635800.1"/>
    </source>
</evidence>
<evidence type="ECO:0000256" key="2">
    <source>
        <dbReference type="ARBA" id="ARBA00022737"/>
    </source>
</evidence>
<feature type="repeat" description="RCC1" evidence="3">
    <location>
        <begin position="248"/>
        <end position="306"/>
    </location>
</feature>
<name>A0A0N5BK95_STREA</name>
<dbReference type="InterPro" id="IPR000408">
    <property type="entry name" value="Reg_chr_condens"/>
</dbReference>
<dbReference type="PROSITE" id="PS50012">
    <property type="entry name" value="RCC1_3"/>
    <property type="match status" value="5"/>
</dbReference>
<keyword evidence="2" id="KW-0677">Repeat</keyword>
<dbReference type="AlphaFoldDB" id="A0A0N5BK95"/>
<evidence type="ECO:0000256" key="1">
    <source>
        <dbReference type="ARBA" id="ARBA00022658"/>
    </source>
</evidence>
<proteinExistence type="predicted"/>
<reference evidence="6" key="1">
    <citation type="submission" date="2017-02" db="UniProtKB">
        <authorList>
            <consortium name="WormBaseParasite"/>
        </authorList>
    </citation>
    <scope>IDENTIFICATION</scope>
</reference>
<dbReference type="Gene3D" id="2.130.10.30">
    <property type="entry name" value="Regulator of chromosome condensation 1/beta-lactamase-inhibitor protein II"/>
    <property type="match status" value="1"/>
</dbReference>
<dbReference type="STRING" id="174720.A0A0N5BK95"/>
<dbReference type="InterPro" id="IPR051553">
    <property type="entry name" value="Ran_GTPase-activating"/>
</dbReference>
<feature type="repeat" description="RCC1" evidence="3">
    <location>
        <begin position="13"/>
        <end position="62"/>
    </location>
</feature>
<dbReference type="InterPro" id="IPR058923">
    <property type="entry name" value="RCC1-like_dom"/>
</dbReference>
<evidence type="ECO:0000259" key="4">
    <source>
        <dbReference type="Pfam" id="PF25390"/>
    </source>
</evidence>
<protein>
    <submittedName>
        <fullName evidence="6">Regulator of chromosome condensation protein</fullName>
    </submittedName>
</protein>
<evidence type="ECO:0000313" key="5">
    <source>
        <dbReference type="Proteomes" id="UP000046392"/>
    </source>
</evidence>
<dbReference type="GO" id="GO:0005737">
    <property type="term" value="C:cytoplasm"/>
    <property type="evidence" value="ECO:0007669"/>
    <property type="project" value="TreeGrafter"/>
</dbReference>
<dbReference type="InterPro" id="IPR009091">
    <property type="entry name" value="RCC1/BLIP-II"/>
</dbReference>
<feature type="repeat" description="RCC1" evidence="3">
    <location>
        <begin position="124"/>
        <end position="180"/>
    </location>
</feature>
<feature type="repeat" description="RCC1" evidence="3">
    <location>
        <begin position="181"/>
        <end position="247"/>
    </location>
</feature>
<dbReference type="Pfam" id="PF25390">
    <property type="entry name" value="WD40_RLD"/>
    <property type="match status" value="1"/>
</dbReference>
<organism evidence="5 6">
    <name type="scientific">Strongyloides papillosus</name>
    <name type="common">Intestinal threadworm</name>
    <dbReference type="NCBI Taxonomy" id="174720"/>
    <lineage>
        <taxon>Eukaryota</taxon>
        <taxon>Metazoa</taxon>
        <taxon>Ecdysozoa</taxon>
        <taxon>Nematoda</taxon>
        <taxon>Chromadorea</taxon>
        <taxon>Rhabditida</taxon>
        <taxon>Tylenchina</taxon>
        <taxon>Panagrolaimomorpha</taxon>
        <taxon>Strongyloidoidea</taxon>
        <taxon>Strongyloididae</taxon>
        <taxon>Strongyloides</taxon>
    </lineage>
</organism>
<dbReference type="PANTHER" id="PTHR45982">
    <property type="entry name" value="REGULATOR OF CHROMOSOME CONDENSATION"/>
    <property type="match status" value="1"/>
</dbReference>
<dbReference type="PANTHER" id="PTHR45982:SF1">
    <property type="entry name" value="REGULATOR OF CHROMOSOME CONDENSATION"/>
    <property type="match status" value="1"/>
</dbReference>
<evidence type="ECO:0000256" key="3">
    <source>
        <dbReference type="PROSITE-ProRule" id="PRU00235"/>
    </source>
</evidence>
<dbReference type="SUPFAM" id="SSF50985">
    <property type="entry name" value="RCC1/BLIP-II"/>
    <property type="match status" value="2"/>
</dbReference>
<sequence>MMTSDFCPETQENIVLTCGSGEQIGHGSRLTTRKPRKIEEIFSGNIIDIAAGGVHSVILTSNGDVYSCGINEHGTIPINDSFEENSDSIDVFTKINFDGKIKEYGKIISIVAGASFTASLTDQGSVLLWGDFRDGGGEMDNHKIFEKLRNKVNIIVDSSKGYKIVKIVAGENHLVCLSSKGKLFTFGDLSKGQLGRVSGRYPSREGAFYRDTSGNNIKVPNILIKGKDVRFENIFAGGFWSMAISKDGDVYVCGLNNFDQLGFPASTEKDADNRIMTFKKSPIFVRKGRKITHVCGAQHLVVRYDNGEVFSIGKNIDNALGIGSWEGKSDEINWKSNKLNKIKFEKKIIGVTAAYGSSIAWDVEGNAWSWGSDTSGQLGLGITDDDDKMVPRPKKILSKHLDGKRILKVSIADNHSIFLATNI</sequence>
<keyword evidence="1" id="KW-0344">Guanine-nucleotide releasing factor</keyword>
<feature type="domain" description="RCC1-like" evidence="4">
    <location>
        <begin position="15"/>
        <end position="418"/>
    </location>
</feature>
<accession>A0A0N5BK95</accession>
<feature type="repeat" description="RCC1" evidence="3">
    <location>
        <begin position="365"/>
        <end position="422"/>
    </location>
</feature>